<evidence type="ECO:0000313" key="3">
    <source>
        <dbReference type="Proteomes" id="UP001427805"/>
    </source>
</evidence>
<dbReference type="Proteomes" id="UP001427805">
    <property type="component" value="Unassembled WGS sequence"/>
</dbReference>
<evidence type="ECO:0000256" key="1">
    <source>
        <dbReference type="SAM" id="Phobius"/>
    </source>
</evidence>
<name>A0ABV0B9D5_9SPHN</name>
<dbReference type="RefSeq" id="WP_346247198.1">
    <property type="nucleotide sequence ID" value="NZ_JBDIZK010000007.1"/>
</dbReference>
<evidence type="ECO:0000313" key="2">
    <source>
        <dbReference type="EMBL" id="MEN3748187.1"/>
    </source>
</evidence>
<keyword evidence="1" id="KW-0472">Membrane</keyword>
<gene>
    <name evidence="2" type="ORF">TPR58_13510</name>
</gene>
<keyword evidence="1" id="KW-1133">Transmembrane helix</keyword>
<dbReference type="EMBL" id="JBDIZK010000007">
    <property type="protein sequence ID" value="MEN3748187.1"/>
    <property type="molecule type" value="Genomic_DNA"/>
</dbReference>
<organism evidence="2 3">
    <name type="scientific">Sphingomonas rustica</name>
    <dbReference type="NCBI Taxonomy" id="3103142"/>
    <lineage>
        <taxon>Bacteria</taxon>
        <taxon>Pseudomonadati</taxon>
        <taxon>Pseudomonadota</taxon>
        <taxon>Alphaproteobacteria</taxon>
        <taxon>Sphingomonadales</taxon>
        <taxon>Sphingomonadaceae</taxon>
        <taxon>Sphingomonas</taxon>
    </lineage>
</organism>
<proteinExistence type="predicted"/>
<reference evidence="2 3" key="1">
    <citation type="submission" date="2024-05" db="EMBL/GenBank/DDBJ databases">
        <title>Sphingomonas sp. HF-S3 16S ribosomal RNA gene Genome sequencing and assembly.</title>
        <authorList>
            <person name="Lee H."/>
        </authorList>
    </citation>
    <scope>NUCLEOTIDE SEQUENCE [LARGE SCALE GENOMIC DNA]</scope>
    <source>
        <strain evidence="2 3">HF-S3</strain>
    </source>
</reference>
<protein>
    <submittedName>
        <fullName evidence="2">Uncharacterized protein</fullName>
    </submittedName>
</protein>
<feature type="transmembrane region" description="Helical" evidence="1">
    <location>
        <begin position="52"/>
        <end position="72"/>
    </location>
</feature>
<feature type="transmembrane region" description="Helical" evidence="1">
    <location>
        <begin position="79"/>
        <end position="100"/>
    </location>
</feature>
<accession>A0ABV0B9D5</accession>
<keyword evidence="1" id="KW-0812">Transmembrane</keyword>
<feature type="transmembrane region" description="Helical" evidence="1">
    <location>
        <begin position="112"/>
        <end position="138"/>
    </location>
</feature>
<keyword evidence="3" id="KW-1185">Reference proteome</keyword>
<sequence length="182" mass="18959">MTQGHSTRAASTLWILLLTLASTATTLVFACATPFPALAALAAVHMRRSDGIWLMLAAWLASQAVGFCLLDYPRDAGTFGWAAGLATAAVASVIGAHAALRLAGDRPVPVRLALAYLAGFVAFKAVVLGWAFFLGGVASTIDPAILQRQFLRNGAILVGLYALYRLLTAIGVPQPAPRVATA</sequence>
<comment type="caution">
    <text evidence="2">The sequence shown here is derived from an EMBL/GenBank/DDBJ whole genome shotgun (WGS) entry which is preliminary data.</text>
</comment>
<feature type="transmembrane region" description="Helical" evidence="1">
    <location>
        <begin position="150"/>
        <end position="167"/>
    </location>
</feature>